<protein>
    <submittedName>
        <fullName evidence="2">3-dehydroshikimate dehydratase</fullName>
    </submittedName>
</protein>
<organism evidence="2 3">
    <name type="scientific">Parachaetomium inaequale</name>
    <dbReference type="NCBI Taxonomy" id="2588326"/>
    <lineage>
        <taxon>Eukaryota</taxon>
        <taxon>Fungi</taxon>
        <taxon>Dikarya</taxon>
        <taxon>Ascomycota</taxon>
        <taxon>Pezizomycotina</taxon>
        <taxon>Sordariomycetes</taxon>
        <taxon>Sordariomycetidae</taxon>
        <taxon>Sordariales</taxon>
        <taxon>Chaetomiaceae</taxon>
        <taxon>Parachaetomium</taxon>
    </lineage>
</organism>
<gene>
    <name evidence="2" type="ORF">C8A01DRAFT_14446</name>
</gene>
<evidence type="ECO:0000313" key="2">
    <source>
        <dbReference type="EMBL" id="KAK4041883.1"/>
    </source>
</evidence>
<accession>A0AAN6PJ06</accession>
<dbReference type="Proteomes" id="UP001303115">
    <property type="component" value="Unassembled WGS sequence"/>
</dbReference>
<keyword evidence="3" id="KW-1185">Reference proteome</keyword>
<dbReference type="Pfam" id="PF01261">
    <property type="entry name" value="AP_endonuc_2"/>
    <property type="match status" value="1"/>
</dbReference>
<dbReference type="EMBL" id="MU854350">
    <property type="protein sequence ID" value="KAK4041883.1"/>
    <property type="molecule type" value="Genomic_DNA"/>
</dbReference>
<dbReference type="SUPFAM" id="SSF51658">
    <property type="entry name" value="Xylose isomerase-like"/>
    <property type="match status" value="1"/>
</dbReference>
<comment type="caution">
    <text evidence="2">The sequence shown here is derived from an EMBL/GenBank/DDBJ whole genome shotgun (WGS) entry which is preliminary data.</text>
</comment>
<dbReference type="Gene3D" id="3.20.20.150">
    <property type="entry name" value="Divalent-metal-dependent TIM barrel enzymes"/>
    <property type="match status" value="1"/>
</dbReference>
<dbReference type="PANTHER" id="PTHR12110:SF56">
    <property type="entry name" value="DEHYDRATASE, PUTATIVE (AFU_ORTHOLOGUE AFUA_6G08740)-RELATED"/>
    <property type="match status" value="1"/>
</dbReference>
<feature type="domain" description="Xylose isomerase-like TIM barrel" evidence="1">
    <location>
        <begin position="35"/>
        <end position="331"/>
    </location>
</feature>
<dbReference type="InterPro" id="IPR013022">
    <property type="entry name" value="Xyl_isomerase-like_TIM-brl"/>
</dbReference>
<dbReference type="PANTHER" id="PTHR12110">
    <property type="entry name" value="HYDROXYPYRUVATE ISOMERASE"/>
    <property type="match status" value="1"/>
</dbReference>
<evidence type="ECO:0000259" key="1">
    <source>
        <dbReference type="Pfam" id="PF01261"/>
    </source>
</evidence>
<dbReference type="InterPro" id="IPR050312">
    <property type="entry name" value="IolE/XylAMocC-like"/>
</dbReference>
<name>A0AAN6PJ06_9PEZI</name>
<dbReference type="InterPro" id="IPR036237">
    <property type="entry name" value="Xyl_isomerase-like_sf"/>
</dbReference>
<evidence type="ECO:0000313" key="3">
    <source>
        <dbReference type="Proteomes" id="UP001303115"/>
    </source>
</evidence>
<proteinExistence type="predicted"/>
<sequence>MTCVSQNSGLAPRRHPVAFASCSIGLPRHTLHQKIEALRDAGFDGIELSFPDLQAYASRHFSREIAEDDYSSLCEAGKAVATMCAGHGLKILVLQPFSNFEGWPEGSQQRRDAFARAEAWIDIMEAVGTDMLQVGSSDSPGMSENIELIAADLARLADMLASRGFRLAYENWCWATRAPTWKDVWAIAKKANRPNIGLCLDTFQTAGGEWGDPTTQSGRIEAGGATSEAVSRAYAASLDELARTVPADRIYFLQISDAYRLDLPLDATASPESGLRPRGQWSHEHRPLPYDGGYLPIKDFVRAVIGTGFAGWLSIEVFDGRFEEKYGDDLRQFAKKAMEACERLMVEANAR</sequence>
<dbReference type="AlphaFoldDB" id="A0AAN6PJ06"/>
<reference evidence="3" key="1">
    <citation type="journal article" date="2023" name="Mol. Phylogenet. Evol.">
        <title>Genome-scale phylogeny and comparative genomics of the fungal order Sordariales.</title>
        <authorList>
            <person name="Hensen N."/>
            <person name="Bonometti L."/>
            <person name="Westerberg I."/>
            <person name="Brannstrom I.O."/>
            <person name="Guillou S."/>
            <person name="Cros-Aarteil S."/>
            <person name="Calhoun S."/>
            <person name="Haridas S."/>
            <person name="Kuo A."/>
            <person name="Mondo S."/>
            <person name="Pangilinan J."/>
            <person name="Riley R."/>
            <person name="LaButti K."/>
            <person name="Andreopoulos B."/>
            <person name="Lipzen A."/>
            <person name="Chen C."/>
            <person name="Yan M."/>
            <person name="Daum C."/>
            <person name="Ng V."/>
            <person name="Clum A."/>
            <person name="Steindorff A."/>
            <person name="Ohm R.A."/>
            <person name="Martin F."/>
            <person name="Silar P."/>
            <person name="Natvig D.O."/>
            <person name="Lalanne C."/>
            <person name="Gautier V."/>
            <person name="Ament-Velasquez S.L."/>
            <person name="Kruys A."/>
            <person name="Hutchinson M.I."/>
            <person name="Powell A.J."/>
            <person name="Barry K."/>
            <person name="Miller A.N."/>
            <person name="Grigoriev I.V."/>
            <person name="Debuchy R."/>
            <person name="Gladieux P."/>
            <person name="Hiltunen Thoren M."/>
            <person name="Johannesson H."/>
        </authorList>
    </citation>
    <scope>NUCLEOTIDE SEQUENCE [LARGE SCALE GENOMIC DNA]</scope>
    <source>
        <strain evidence="3">CBS 284.82</strain>
    </source>
</reference>